<dbReference type="GO" id="GO:0016758">
    <property type="term" value="F:hexosyltransferase activity"/>
    <property type="evidence" value="ECO:0007669"/>
    <property type="project" value="UniProtKB-ARBA"/>
</dbReference>
<evidence type="ECO:0000313" key="2">
    <source>
        <dbReference type="EMBL" id="QUD87330.1"/>
    </source>
</evidence>
<keyword evidence="3" id="KW-1185">Reference proteome</keyword>
<organism evidence="2 3">
    <name type="scientific">Phenylobacterium montanum</name>
    <dbReference type="NCBI Taxonomy" id="2823693"/>
    <lineage>
        <taxon>Bacteria</taxon>
        <taxon>Pseudomonadati</taxon>
        <taxon>Pseudomonadota</taxon>
        <taxon>Alphaproteobacteria</taxon>
        <taxon>Caulobacterales</taxon>
        <taxon>Caulobacteraceae</taxon>
        <taxon>Phenylobacterium</taxon>
    </lineage>
</organism>
<dbReference type="Proteomes" id="UP000676409">
    <property type="component" value="Chromosome"/>
</dbReference>
<gene>
    <name evidence="2" type="ORF">KCG34_20105</name>
</gene>
<dbReference type="AlphaFoldDB" id="A0A975IU28"/>
<dbReference type="Pfam" id="PF00535">
    <property type="entry name" value="Glycos_transf_2"/>
    <property type="match status" value="1"/>
</dbReference>
<dbReference type="EMBL" id="CP073078">
    <property type="protein sequence ID" value="QUD87330.1"/>
    <property type="molecule type" value="Genomic_DNA"/>
</dbReference>
<protein>
    <submittedName>
        <fullName evidence="2">Glycosyltransferase family 2 protein</fullName>
    </submittedName>
</protein>
<sequence>MAAITVGVPVYNGAAHLAECLDCLLGQTFKDLKILVFDNASTDETPQIAADYAARDPRVRYHRQPHNKGALLNFSDLARAATSPYFLWRAADDRSDANYIEVLHALLQAHPDKQLAVGRVTETFQGQVVKARDVAPRLDRLGLMFGAHATAIYGLFRTPAIAEVMTLMGDRYGSVPWGWDFVALLPFFLDESVAASDQVSIEFGVRGAPRAPGAPRPPRKEADFDVMLGVRARFLALVRDINRRRNPPGPRRWAGEILVWAYANQRVYKVKRIVRRTLTRWLTGTA</sequence>
<dbReference type="SUPFAM" id="SSF53448">
    <property type="entry name" value="Nucleotide-diphospho-sugar transferases"/>
    <property type="match status" value="1"/>
</dbReference>
<dbReference type="Gene3D" id="3.90.550.10">
    <property type="entry name" value="Spore Coat Polysaccharide Biosynthesis Protein SpsA, Chain A"/>
    <property type="match status" value="1"/>
</dbReference>
<feature type="domain" description="Glycosyltransferase 2-like" evidence="1">
    <location>
        <begin position="5"/>
        <end position="120"/>
    </location>
</feature>
<evidence type="ECO:0000259" key="1">
    <source>
        <dbReference type="Pfam" id="PF00535"/>
    </source>
</evidence>
<dbReference type="RefSeq" id="WP_211937382.1">
    <property type="nucleotide sequence ID" value="NZ_CP073078.1"/>
</dbReference>
<proteinExistence type="predicted"/>
<reference evidence="2" key="1">
    <citation type="submission" date="2021-04" db="EMBL/GenBank/DDBJ databases">
        <title>The complete genome sequence of Caulobacter sp. S6.</title>
        <authorList>
            <person name="Tang Y."/>
            <person name="Ouyang W."/>
            <person name="Liu Q."/>
            <person name="Huang B."/>
            <person name="Guo Z."/>
            <person name="Lei P."/>
        </authorList>
    </citation>
    <scope>NUCLEOTIDE SEQUENCE</scope>
    <source>
        <strain evidence="2">S6</strain>
    </source>
</reference>
<accession>A0A975IU28</accession>
<dbReference type="KEGG" id="caul:KCG34_20105"/>
<dbReference type="PANTHER" id="PTHR22916">
    <property type="entry name" value="GLYCOSYLTRANSFERASE"/>
    <property type="match status" value="1"/>
</dbReference>
<dbReference type="InterPro" id="IPR001173">
    <property type="entry name" value="Glyco_trans_2-like"/>
</dbReference>
<dbReference type="InterPro" id="IPR029044">
    <property type="entry name" value="Nucleotide-diphossugar_trans"/>
</dbReference>
<evidence type="ECO:0000313" key="3">
    <source>
        <dbReference type="Proteomes" id="UP000676409"/>
    </source>
</evidence>
<name>A0A975IU28_9CAUL</name>
<dbReference type="CDD" id="cd00761">
    <property type="entry name" value="Glyco_tranf_GTA_type"/>
    <property type="match status" value="1"/>
</dbReference>
<dbReference type="PANTHER" id="PTHR22916:SF56">
    <property type="entry name" value="GLYCOSYL TRANSFERASE"/>
    <property type="match status" value="1"/>
</dbReference>